<proteinExistence type="predicted"/>
<dbReference type="PANTHER" id="PTHR23353:SF23">
    <property type="entry name" value="PROTEIN HAIRLESS"/>
    <property type="match status" value="1"/>
</dbReference>
<keyword evidence="3" id="KW-1185">Reference proteome</keyword>
<organism evidence="2 3">
    <name type="scientific">Lichtheimia ornata</name>
    <dbReference type="NCBI Taxonomy" id="688661"/>
    <lineage>
        <taxon>Eukaryota</taxon>
        <taxon>Fungi</taxon>
        <taxon>Fungi incertae sedis</taxon>
        <taxon>Mucoromycota</taxon>
        <taxon>Mucoromycotina</taxon>
        <taxon>Mucoromycetes</taxon>
        <taxon>Mucorales</taxon>
        <taxon>Lichtheimiaceae</taxon>
        <taxon>Lichtheimia</taxon>
    </lineage>
</organism>
<evidence type="ECO:0000313" key="3">
    <source>
        <dbReference type="Proteomes" id="UP001234581"/>
    </source>
</evidence>
<dbReference type="Gene3D" id="2.60.40.150">
    <property type="entry name" value="C2 domain"/>
    <property type="match status" value="1"/>
</dbReference>
<feature type="region of interest" description="Disordered" evidence="1">
    <location>
        <begin position="469"/>
        <end position="488"/>
    </location>
</feature>
<dbReference type="GeneID" id="83219529"/>
<feature type="compositionally biased region" description="Acidic residues" evidence="1">
    <location>
        <begin position="422"/>
        <end position="433"/>
    </location>
</feature>
<gene>
    <name evidence="2" type="ORF">O0I10_012142</name>
</gene>
<dbReference type="RefSeq" id="XP_058337148.1">
    <property type="nucleotide sequence ID" value="XM_058492088.1"/>
</dbReference>
<comment type="caution">
    <text evidence="2">The sequence shown here is derived from an EMBL/GenBank/DDBJ whole genome shotgun (WGS) entry which is preliminary data.</text>
</comment>
<feature type="region of interest" description="Disordered" evidence="1">
    <location>
        <begin position="255"/>
        <end position="291"/>
    </location>
</feature>
<dbReference type="InterPro" id="IPR053019">
    <property type="entry name" value="GATA_zinc_finger"/>
</dbReference>
<feature type="region of interest" description="Disordered" evidence="1">
    <location>
        <begin position="544"/>
        <end position="590"/>
    </location>
</feature>
<evidence type="ECO:0000313" key="2">
    <source>
        <dbReference type="EMBL" id="KAJ8652234.1"/>
    </source>
</evidence>
<dbReference type="InterPro" id="IPR035892">
    <property type="entry name" value="C2_domain_sf"/>
</dbReference>
<reference evidence="2 3" key="1">
    <citation type="submission" date="2023-03" db="EMBL/GenBank/DDBJ databases">
        <title>Genome sequence of Lichtheimia ornata CBS 291.66.</title>
        <authorList>
            <person name="Mohabir J.T."/>
            <person name="Shea T.P."/>
            <person name="Kurbessoian T."/>
            <person name="Berby B."/>
            <person name="Fontaine J."/>
            <person name="Livny J."/>
            <person name="Gnirke A."/>
            <person name="Stajich J.E."/>
            <person name="Cuomo C.A."/>
        </authorList>
    </citation>
    <scope>NUCLEOTIDE SEQUENCE [LARGE SCALE GENOMIC DNA]</scope>
    <source>
        <strain evidence="2">CBS 291.66</strain>
    </source>
</reference>
<dbReference type="EMBL" id="JARTCD010000113">
    <property type="protein sequence ID" value="KAJ8652234.1"/>
    <property type="molecule type" value="Genomic_DNA"/>
</dbReference>
<feature type="compositionally biased region" description="Polar residues" evidence="1">
    <location>
        <begin position="325"/>
        <end position="347"/>
    </location>
</feature>
<dbReference type="PANTHER" id="PTHR23353">
    <property type="entry name" value="RAB-GAP/TBC-RELATED"/>
    <property type="match status" value="1"/>
</dbReference>
<feature type="region of interest" description="Disordered" evidence="1">
    <location>
        <begin position="419"/>
        <end position="444"/>
    </location>
</feature>
<dbReference type="Proteomes" id="UP001234581">
    <property type="component" value="Unassembled WGS sequence"/>
</dbReference>
<dbReference type="AlphaFoldDB" id="A0AAD7XPU6"/>
<name>A0AAD7XPU6_9FUNG</name>
<sequence>MSLLLTRTCEYAILVALQKGRYFSHSTEHDICIQSKLELRLPAAVDDLIPPTTIISTPPATISREGTVTLNTTLAYLISTKLLQRLRTHDAEITLTVDAVGVDAGQQRIGTARLRVSEAKMVVHHGGHMDKVNRFVADRGDWQTLSDGRRNKEQLKAGLFIVAMPTEKSQQASPAMAPSPSSALLELKSLGDLSNASTPLLFSDSVTTTTATTLLSSPSSHSFLNNNNNNNKLGRHHVDLNIDQLANEFRSIKLKHQPQPSVSSRRQQQQLQQQPVAKEASSKHPHYHQIGKGTKPYTLYFRIVDTDYVNLRDLSEMSMHRYRGNMNSGSRSRPGTATSIGRHQQQRGVAHKPFFTYSILSNVVHCPAASISHSLTTKAKSSSTTWPTCFHLRGHLVDIQNWLDDLRFLEVSLVMKDTTTTSEDDDDDDDDMRGDDNNNNNKRLFSDRMTVMGMAHIPLSNLAFYRNSRGHSHHHHHHHHQQHYYHGRSHNKDATFVERTFPVHDLNHHRWWEQQEGAPSKQNKTIAKMTVRLGLVSGWWAGEDEKEEEDQDSNNNNNNDDITHDKHHHRRRSSNNNNNNNKTFVKRPSTAHDLLDWFKKKKAKIPSSSTS</sequence>
<protein>
    <submittedName>
        <fullName evidence="2">Uncharacterized protein</fullName>
    </submittedName>
</protein>
<accession>A0AAD7XPU6</accession>
<evidence type="ECO:0000256" key="1">
    <source>
        <dbReference type="SAM" id="MobiDB-lite"/>
    </source>
</evidence>
<feature type="region of interest" description="Disordered" evidence="1">
    <location>
        <begin position="323"/>
        <end position="347"/>
    </location>
</feature>
<feature type="compositionally biased region" description="Low complexity" evidence="1">
    <location>
        <begin position="257"/>
        <end position="276"/>
    </location>
</feature>